<feature type="region of interest" description="Disordered" evidence="1">
    <location>
        <begin position="1"/>
        <end position="150"/>
    </location>
</feature>
<reference evidence="2" key="1">
    <citation type="journal article" date="2022" name="bioRxiv">
        <title>Sequencing and chromosome-scale assembly of the giantPleurodeles waltlgenome.</title>
        <authorList>
            <person name="Brown T."/>
            <person name="Elewa A."/>
            <person name="Iarovenko S."/>
            <person name="Subramanian E."/>
            <person name="Araus A.J."/>
            <person name="Petzold A."/>
            <person name="Susuki M."/>
            <person name="Suzuki K.-i.T."/>
            <person name="Hayashi T."/>
            <person name="Toyoda A."/>
            <person name="Oliveira C."/>
            <person name="Osipova E."/>
            <person name="Leigh N.D."/>
            <person name="Simon A."/>
            <person name="Yun M.H."/>
        </authorList>
    </citation>
    <scope>NUCLEOTIDE SEQUENCE</scope>
    <source>
        <strain evidence="2">20211129_DDA</strain>
        <tissue evidence="2">Liver</tissue>
    </source>
</reference>
<evidence type="ECO:0000313" key="2">
    <source>
        <dbReference type="EMBL" id="KAJ1123269.1"/>
    </source>
</evidence>
<feature type="compositionally biased region" description="Basic and acidic residues" evidence="1">
    <location>
        <begin position="52"/>
        <end position="66"/>
    </location>
</feature>
<evidence type="ECO:0000313" key="3">
    <source>
        <dbReference type="Proteomes" id="UP001066276"/>
    </source>
</evidence>
<protein>
    <submittedName>
        <fullName evidence="2">Uncharacterized protein</fullName>
    </submittedName>
</protein>
<name>A0AAV7P6E0_PLEWA</name>
<sequence>MPEQGAPTRAWRIDPGGHPRTGRPNLKRGATGPGATLRAASRRTCPGLTGEAAERPAPRVGHETTGRAEGASWRAALGEGDPPRVRVRAGRGRRKESGGRGGRCTLVSGAGALLSGPSRPCGEPDRGTHAGVEEPLPPPDSNMKDYQEHSPNIRVKFGHRSGSPRPFSACCRALSPPLPSGQRVEPALFSLARAGPEENRTGDRGLGWRSPSPARLQYEGS</sequence>
<organism evidence="2 3">
    <name type="scientific">Pleurodeles waltl</name>
    <name type="common">Iberian ribbed newt</name>
    <dbReference type="NCBI Taxonomy" id="8319"/>
    <lineage>
        <taxon>Eukaryota</taxon>
        <taxon>Metazoa</taxon>
        <taxon>Chordata</taxon>
        <taxon>Craniata</taxon>
        <taxon>Vertebrata</taxon>
        <taxon>Euteleostomi</taxon>
        <taxon>Amphibia</taxon>
        <taxon>Batrachia</taxon>
        <taxon>Caudata</taxon>
        <taxon>Salamandroidea</taxon>
        <taxon>Salamandridae</taxon>
        <taxon>Pleurodelinae</taxon>
        <taxon>Pleurodeles</taxon>
    </lineage>
</organism>
<dbReference type="Proteomes" id="UP001066276">
    <property type="component" value="Chromosome 7"/>
</dbReference>
<keyword evidence="3" id="KW-1185">Reference proteome</keyword>
<evidence type="ECO:0000256" key="1">
    <source>
        <dbReference type="SAM" id="MobiDB-lite"/>
    </source>
</evidence>
<feature type="compositionally biased region" description="Basic and acidic residues" evidence="1">
    <location>
        <begin position="122"/>
        <end position="132"/>
    </location>
</feature>
<feature type="region of interest" description="Disordered" evidence="1">
    <location>
        <begin position="176"/>
        <end position="221"/>
    </location>
</feature>
<dbReference type="AlphaFoldDB" id="A0AAV7P6E0"/>
<gene>
    <name evidence="2" type="ORF">NDU88_001742</name>
</gene>
<dbReference type="EMBL" id="JANPWB010000011">
    <property type="protein sequence ID" value="KAJ1123269.1"/>
    <property type="molecule type" value="Genomic_DNA"/>
</dbReference>
<accession>A0AAV7P6E0</accession>
<feature type="compositionally biased region" description="Basic residues" evidence="1">
    <location>
        <begin position="85"/>
        <end position="94"/>
    </location>
</feature>
<comment type="caution">
    <text evidence="2">The sequence shown here is derived from an EMBL/GenBank/DDBJ whole genome shotgun (WGS) entry which is preliminary data.</text>
</comment>
<proteinExistence type="predicted"/>